<sequence length="73" mass="8216">MVEHVLAKDETGVRFSLAAPRECPLLYPHNISILWKTGDNSVGNVYKGHAKILSLRGIFDQNSFTNKDIFVKD</sequence>
<reference evidence="1 2" key="1">
    <citation type="journal article" date="2015" name="Nature">
        <title>rRNA introns, odd ribosomes, and small enigmatic genomes across a large radiation of phyla.</title>
        <authorList>
            <person name="Brown C.T."/>
            <person name="Hug L.A."/>
            <person name="Thomas B.C."/>
            <person name="Sharon I."/>
            <person name="Castelle C.J."/>
            <person name="Singh A."/>
            <person name="Wilkins M.J."/>
            <person name="Williams K.H."/>
            <person name="Banfield J.F."/>
        </authorList>
    </citation>
    <scope>NUCLEOTIDE SEQUENCE [LARGE SCALE GENOMIC DNA]</scope>
</reference>
<dbReference type="EMBL" id="LCPC01000005">
    <property type="protein sequence ID" value="KKU89787.1"/>
    <property type="molecule type" value="Genomic_DNA"/>
</dbReference>
<accession>A0A0G1U6R9</accession>
<gene>
    <name evidence="1" type="ORF">UY20_C0005G0001</name>
</gene>
<evidence type="ECO:0000313" key="2">
    <source>
        <dbReference type="Proteomes" id="UP000034403"/>
    </source>
</evidence>
<protein>
    <submittedName>
        <fullName evidence="1">Uncharacterized protein</fullName>
    </submittedName>
</protein>
<organism evidence="1 2">
    <name type="scientific">Candidatus Yanofskybacteria bacterium GW2011_GWA1_48_10</name>
    <dbReference type="NCBI Taxonomy" id="1619022"/>
    <lineage>
        <taxon>Bacteria</taxon>
        <taxon>Candidatus Yanofskyibacteriota</taxon>
    </lineage>
</organism>
<dbReference type="AlphaFoldDB" id="A0A0G1U6R9"/>
<proteinExistence type="predicted"/>
<evidence type="ECO:0000313" key="1">
    <source>
        <dbReference type="EMBL" id="KKU89787.1"/>
    </source>
</evidence>
<name>A0A0G1U6R9_9BACT</name>
<comment type="caution">
    <text evidence="1">The sequence shown here is derived from an EMBL/GenBank/DDBJ whole genome shotgun (WGS) entry which is preliminary data.</text>
</comment>
<dbReference type="Proteomes" id="UP000034403">
    <property type="component" value="Unassembled WGS sequence"/>
</dbReference>
<feature type="non-terminal residue" evidence="1">
    <location>
        <position position="73"/>
    </location>
</feature>